<evidence type="ECO:0000256" key="11">
    <source>
        <dbReference type="ARBA" id="ARBA00023004"/>
    </source>
</evidence>
<evidence type="ECO:0000313" key="16">
    <source>
        <dbReference type="Proteomes" id="UP000837857"/>
    </source>
</evidence>
<dbReference type="InterPro" id="IPR050196">
    <property type="entry name" value="Cytochrome_P450_Monoox"/>
</dbReference>
<evidence type="ECO:0000256" key="12">
    <source>
        <dbReference type="ARBA" id="ARBA00023033"/>
    </source>
</evidence>
<keyword evidence="10 14" id="KW-0560">Oxidoreductase</keyword>
<comment type="similarity">
    <text evidence="5 14">Belongs to the cytochrome P450 family.</text>
</comment>
<dbReference type="SUPFAM" id="SSF48264">
    <property type="entry name" value="Cytochrome P450"/>
    <property type="match status" value="1"/>
</dbReference>
<evidence type="ECO:0000256" key="14">
    <source>
        <dbReference type="RuleBase" id="RU000461"/>
    </source>
</evidence>
<protein>
    <recommendedName>
        <fullName evidence="17">Cytochrome P450</fullName>
    </recommendedName>
</protein>
<evidence type="ECO:0000256" key="1">
    <source>
        <dbReference type="ARBA" id="ARBA00001971"/>
    </source>
</evidence>
<dbReference type="Proteomes" id="UP000837857">
    <property type="component" value="Chromosome 15"/>
</dbReference>
<reference evidence="15" key="1">
    <citation type="submission" date="2022-03" db="EMBL/GenBank/DDBJ databases">
        <authorList>
            <person name="Martin H S."/>
        </authorList>
    </citation>
    <scope>NUCLEOTIDE SEQUENCE</scope>
</reference>
<keyword evidence="13" id="KW-0472">Membrane</keyword>
<evidence type="ECO:0000256" key="2">
    <source>
        <dbReference type="ARBA" id="ARBA00003690"/>
    </source>
</evidence>
<keyword evidence="12 14" id="KW-0503">Monooxygenase</keyword>
<keyword evidence="9" id="KW-0492">Microsome</keyword>
<evidence type="ECO:0000256" key="8">
    <source>
        <dbReference type="ARBA" id="ARBA00022824"/>
    </source>
</evidence>
<dbReference type="InterPro" id="IPR036396">
    <property type="entry name" value="Cyt_P450_sf"/>
</dbReference>
<organism evidence="15 16">
    <name type="scientific">Iphiclides podalirius</name>
    <name type="common">scarce swallowtail</name>
    <dbReference type="NCBI Taxonomy" id="110791"/>
    <lineage>
        <taxon>Eukaryota</taxon>
        <taxon>Metazoa</taxon>
        <taxon>Ecdysozoa</taxon>
        <taxon>Arthropoda</taxon>
        <taxon>Hexapoda</taxon>
        <taxon>Insecta</taxon>
        <taxon>Pterygota</taxon>
        <taxon>Neoptera</taxon>
        <taxon>Endopterygota</taxon>
        <taxon>Lepidoptera</taxon>
        <taxon>Glossata</taxon>
        <taxon>Ditrysia</taxon>
        <taxon>Papilionoidea</taxon>
        <taxon>Papilionidae</taxon>
        <taxon>Papilioninae</taxon>
        <taxon>Iphiclides</taxon>
    </lineage>
</organism>
<dbReference type="PRINTS" id="PR00463">
    <property type="entry name" value="EP450I"/>
</dbReference>
<dbReference type="PRINTS" id="PR00385">
    <property type="entry name" value="P450"/>
</dbReference>
<keyword evidence="8" id="KW-0256">Endoplasmic reticulum</keyword>
<evidence type="ECO:0000256" key="9">
    <source>
        <dbReference type="ARBA" id="ARBA00022848"/>
    </source>
</evidence>
<dbReference type="InterPro" id="IPR002401">
    <property type="entry name" value="Cyt_P450_E_grp-I"/>
</dbReference>
<feature type="non-terminal residue" evidence="15">
    <location>
        <position position="419"/>
    </location>
</feature>
<keyword evidence="16" id="KW-1185">Reference proteome</keyword>
<accession>A0ABN8HYV5</accession>
<evidence type="ECO:0000256" key="4">
    <source>
        <dbReference type="ARBA" id="ARBA00004406"/>
    </source>
</evidence>
<comment type="cofactor">
    <cofactor evidence="1">
        <name>heme</name>
        <dbReference type="ChEBI" id="CHEBI:30413"/>
    </cofactor>
</comment>
<gene>
    <name evidence="15" type="ORF">IPOD504_LOCUS4139</name>
</gene>
<keyword evidence="7 14" id="KW-0479">Metal-binding</keyword>
<evidence type="ECO:0000256" key="5">
    <source>
        <dbReference type="ARBA" id="ARBA00010617"/>
    </source>
</evidence>
<sequence length="419" mass="48026">MMVIRRERRMLTHLPTWTNLPFIGNAHKFFWDRRNLFKYYKRVSETIEATKVPFAARLGTKYFVVLSDPEEVRTVSTTNLNKAYIYNFTHKIIGHGLITAPGNLWKHNVKKLRSAFRPSNVDAFQAIFNDQSRELIKSLETEVDGGPFELQHKHLTNVTLRAVSQSALGVSADGDINGLQYYGKVSENDSTRSFIDILLEMRETDSTLTEEQIKSEVTTVLLAGQETTAVTVNFILLILGCRPDVQRKLYKEIRHVFGDIKRPVSKEDLGRLVYCEAVIHETLRLYPPVPAVLRYVDHDVELNSCTIPEGTTCIFNIWGSGRSKHIWGPDALLYKPERWLDPSTASKHVNALLNFSVGKRVCIGRRYAMNFIKTMLVHCLREYEFVSEADKMTLQMDVLLRPTSGNLLRIRCRGYNLEA</sequence>
<proteinExistence type="inferred from homology"/>
<evidence type="ECO:0000256" key="13">
    <source>
        <dbReference type="ARBA" id="ARBA00023136"/>
    </source>
</evidence>
<keyword evidence="11 14" id="KW-0408">Iron</keyword>
<dbReference type="PROSITE" id="PS00086">
    <property type="entry name" value="CYTOCHROME_P450"/>
    <property type="match status" value="1"/>
</dbReference>
<dbReference type="EMBL" id="OW152827">
    <property type="protein sequence ID" value="CAH2043082.1"/>
    <property type="molecule type" value="Genomic_DNA"/>
</dbReference>
<evidence type="ECO:0000256" key="7">
    <source>
        <dbReference type="ARBA" id="ARBA00022723"/>
    </source>
</evidence>
<dbReference type="Pfam" id="PF00067">
    <property type="entry name" value="p450"/>
    <property type="match status" value="2"/>
</dbReference>
<dbReference type="PANTHER" id="PTHR24291">
    <property type="entry name" value="CYTOCHROME P450 FAMILY 4"/>
    <property type="match status" value="1"/>
</dbReference>
<dbReference type="InterPro" id="IPR001128">
    <property type="entry name" value="Cyt_P450"/>
</dbReference>
<keyword evidence="6 14" id="KW-0349">Heme</keyword>
<comment type="subcellular location">
    <subcellularLocation>
        <location evidence="4">Endoplasmic reticulum membrane</location>
        <topology evidence="4">Peripheral membrane protein</topology>
    </subcellularLocation>
    <subcellularLocation>
        <location evidence="3">Microsome membrane</location>
        <topology evidence="3">Peripheral membrane protein</topology>
    </subcellularLocation>
</comment>
<evidence type="ECO:0000256" key="10">
    <source>
        <dbReference type="ARBA" id="ARBA00023002"/>
    </source>
</evidence>
<evidence type="ECO:0008006" key="17">
    <source>
        <dbReference type="Google" id="ProtNLM"/>
    </source>
</evidence>
<dbReference type="PANTHER" id="PTHR24291:SF189">
    <property type="entry name" value="CYTOCHROME P450 4C3-RELATED"/>
    <property type="match status" value="1"/>
</dbReference>
<dbReference type="InterPro" id="IPR017972">
    <property type="entry name" value="Cyt_P450_CS"/>
</dbReference>
<evidence type="ECO:0000313" key="15">
    <source>
        <dbReference type="EMBL" id="CAH2043082.1"/>
    </source>
</evidence>
<comment type="function">
    <text evidence="2">May be involved in the metabolism of insect hormones and in the breakdown of synthetic insecticides.</text>
</comment>
<evidence type="ECO:0000256" key="6">
    <source>
        <dbReference type="ARBA" id="ARBA00022617"/>
    </source>
</evidence>
<evidence type="ECO:0000256" key="3">
    <source>
        <dbReference type="ARBA" id="ARBA00004174"/>
    </source>
</evidence>
<name>A0ABN8HYV5_9NEOP</name>
<dbReference type="Gene3D" id="1.10.630.10">
    <property type="entry name" value="Cytochrome P450"/>
    <property type="match status" value="2"/>
</dbReference>